<dbReference type="GO" id="GO:0030026">
    <property type="term" value="P:intracellular manganese ion homeostasis"/>
    <property type="evidence" value="ECO:0007669"/>
    <property type="project" value="TreeGrafter"/>
</dbReference>
<organism evidence="6 7">
    <name type="scientific">Rhynchosporium secalis</name>
    <name type="common">Barley scald fungus</name>
    <dbReference type="NCBI Taxonomy" id="38038"/>
    <lineage>
        <taxon>Eukaryota</taxon>
        <taxon>Fungi</taxon>
        <taxon>Dikarya</taxon>
        <taxon>Ascomycota</taxon>
        <taxon>Pezizomycotina</taxon>
        <taxon>Leotiomycetes</taxon>
        <taxon>Helotiales</taxon>
        <taxon>Ploettnerulaceae</taxon>
        <taxon>Rhynchosporium</taxon>
    </lineage>
</organism>
<dbReference type="PRINTS" id="PR00447">
    <property type="entry name" value="NATRESASSCMP"/>
</dbReference>
<dbReference type="GO" id="GO:0034755">
    <property type="term" value="P:iron ion transmembrane transport"/>
    <property type="evidence" value="ECO:0007669"/>
    <property type="project" value="TreeGrafter"/>
</dbReference>
<feature type="transmembrane region" description="Helical" evidence="5">
    <location>
        <begin position="519"/>
        <end position="545"/>
    </location>
</feature>
<dbReference type="InterPro" id="IPR001046">
    <property type="entry name" value="NRAMP_fam"/>
</dbReference>
<dbReference type="GO" id="GO:0005384">
    <property type="term" value="F:manganese ion transmembrane transporter activity"/>
    <property type="evidence" value="ECO:0007669"/>
    <property type="project" value="TreeGrafter"/>
</dbReference>
<feature type="transmembrane region" description="Helical" evidence="5">
    <location>
        <begin position="265"/>
        <end position="284"/>
    </location>
</feature>
<name>A0A1E1LYE0_RHYSE</name>
<dbReference type="Pfam" id="PF01566">
    <property type="entry name" value="Nramp"/>
    <property type="match status" value="1"/>
</dbReference>
<feature type="transmembrane region" description="Helical" evidence="5">
    <location>
        <begin position="217"/>
        <end position="239"/>
    </location>
</feature>
<proteinExistence type="predicted"/>
<dbReference type="GO" id="GO:0015086">
    <property type="term" value="F:cadmium ion transmembrane transporter activity"/>
    <property type="evidence" value="ECO:0007669"/>
    <property type="project" value="TreeGrafter"/>
</dbReference>
<keyword evidence="2 5" id="KW-0812">Transmembrane</keyword>
<evidence type="ECO:0000256" key="5">
    <source>
        <dbReference type="SAM" id="Phobius"/>
    </source>
</evidence>
<dbReference type="PANTHER" id="PTHR11706:SF30">
    <property type="entry name" value="TRANSPORTER SMF1_ESP1"/>
    <property type="match status" value="1"/>
</dbReference>
<keyword evidence="3 5" id="KW-1133">Transmembrane helix</keyword>
<feature type="transmembrane region" description="Helical" evidence="5">
    <location>
        <begin position="379"/>
        <end position="404"/>
    </location>
</feature>
<dbReference type="AlphaFoldDB" id="A0A1E1LYE0"/>
<protein>
    <submittedName>
        <fullName evidence="6">Related to manganese transport protein</fullName>
    </submittedName>
</protein>
<evidence type="ECO:0000256" key="3">
    <source>
        <dbReference type="ARBA" id="ARBA00022989"/>
    </source>
</evidence>
<accession>A0A1E1LYE0</accession>
<feature type="transmembrane region" description="Helical" evidence="5">
    <location>
        <begin position="336"/>
        <end position="359"/>
    </location>
</feature>
<feature type="transmembrane region" description="Helical" evidence="5">
    <location>
        <begin position="425"/>
        <end position="443"/>
    </location>
</feature>
<keyword evidence="4 5" id="KW-0472">Membrane</keyword>
<feature type="transmembrane region" description="Helical" evidence="5">
    <location>
        <begin position="153"/>
        <end position="181"/>
    </location>
</feature>
<dbReference type="GO" id="GO:0005886">
    <property type="term" value="C:plasma membrane"/>
    <property type="evidence" value="ECO:0007669"/>
    <property type="project" value="TreeGrafter"/>
</dbReference>
<feature type="transmembrane region" description="Helical" evidence="5">
    <location>
        <begin position="111"/>
        <end position="132"/>
    </location>
</feature>
<keyword evidence="7" id="KW-1185">Reference proteome</keyword>
<feature type="transmembrane region" description="Helical" evidence="5">
    <location>
        <begin position="187"/>
        <end position="205"/>
    </location>
</feature>
<dbReference type="NCBIfam" id="TIGR01197">
    <property type="entry name" value="nramp"/>
    <property type="match status" value="1"/>
</dbReference>
<reference evidence="7" key="1">
    <citation type="submission" date="2016-03" db="EMBL/GenBank/DDBJ databases">
        <authorList>
            <person name="Guldener U."/>
        </authorList>
    </citation>
    <scope>NUCLEOTIDE SEQUENCE [LARGE SCALE GENOMIC DNA]</scope>
</reference>
<evidence type="ECO:0000256" key="1">
    <source>
        <dbReference type="ARBA" id="ARBA00004141"/>
    </source>
</evidence>
<gene>
    <name evidence="6" type="ORF">RSE6_01028</name>
</gene>
<feature type="transmembrane region" description="Helical" evidence="5">
    <location>
        <begin position="72"/>
        <end position="91"/>
    </location>
</feature>
<comment type="subcellular location">
    <subcellularLocation>
        <location evidence="1">Membrane</location>
        <topology evidence="1">Multi-pass membrane protein</topology>
    </subcellularLocation>
</comment>
<evidence type="ECO:0000256" key="2">
    <source>
        <dbReference type="ARBA" id="ARBA00022692"/>
    </source>
</evidence>
<dbReference type="EMBL" id="FJVC01000032">
    <property type="protein sequence ID" value="CZT41305.1"/>
    <property type="molecule type" value="Genomic_DNA"/>
</dbReference>
<evidence type="ECO:0000313" key="6">
    <source>
        <dbReference type="EMBL" id="CZT41305.1"/>
    </source>
</evidence>
<sequence>MASNIDKVEHVSHSEPAIDVKDNARIMCEKMGSNELVMEIQESERRRPHLGDYARNLGDLFSKQSIRKYAGVLVKFGKFVGPAGIISVAYIDPDNFQTSISSGVQFKFKLLFMVLVSNLIAIFLQSLSVKLGSVTGMDLAQMNKAYLPRWLNIGLWFVAEASIIATDIGQVIGTAIAINILVPKIPLTAGCALSIVDTLFILYFYRPDGSMRGLRLFELFVGAFVAAIFICFCIELSYIKDTPVGHVFKGFLPSKAVFKGEGQEALYQSCAILGGTLMPHTIYLGTGLAQPRLREFDVRNDTYKETFNSPKSSALKLYKPSLSAIKACMNYSIAELIVTLFIISVFVNSAILIIAAASLTEEAGEADLWGMYDLFQDSISKAAGTIFALSLLFSGISAGIVATMAGQMVFEGAFNWTIRPFYRRLITRVTALIPGIIIAAVLGRDGVAAALNGANVVLSVALIFLTFPLIWYTNFNKYMMVETESAVSVETFEVLGEGDIERVEAEIPKVSMANNWPTAIAGGIIWIIIAFMNIATLTLLGLGIVQPD</sequence>
<dbReference type="NCBIfam" id="NF037982">
    <property type="entry name" value="Nramp_1"/>
    <property type="match status" value="1"/>
</dbReference>
<evidence type="ECO:0000313" key="7">
    <source>
        <dbReference type="Proteomes" id="UP000177625"/>
    </source>
</evidence>
<dbReference type="PANTHER" id="PTHR11706">
    <property type="entry name" value="SOLUTE CARRIER PROTEIN FAMILY 11 MEMBER"/>
    <property type="match status" value="1"/>
</dbReference>
<dbReference type="Proteomes" id="UP000177625">
    <property type="component" value="Unassembled WGS sequence"/>
</dbReference>
<feature type="transmembrane region" description="Helical" evidence="5">
    <location>
        <begin position="449"/>
        <end position="472"/>
    </location>
</feature>
<evidence type="ECO:0000256" key="4">
    <source>
        <dbReference type="ARBA" id="ARBA00023136"/>
    </source>
</evidence>